<feature type="transmembrane region" description="Helical" evidence="5">
    <location>
        <begin position="102"/>
        <end position="130"/>
    </location>
</feature>
<feature type="transmembrane region" description="Helical" evidence="5">
    <location>
        <begin position="142"/>
        <end position="162"/>
    </location>
</feature>
<proteinExistence type="predicted"/>
<evidence type="ECO:0000256" key="1">
    <source>
        <dbReference type="ARBA" id="ARBA00004141"/>
    </source>
</evidence>
<dbReference type="InterPro" id="IPR032808">
    <property type="entry name" value="DoxX"/>
</dbReference>
<dbReference type="Proteomes" id="UP000623067">
    <property type="component" value="Unassembled WGS sequence"/>
</dbReference>
<comment type="caution">
    <text evidence="6">The sequence shown here is derived from an EMBL/GenBank/DDBJ whole genome shotgun (WGS) entry which is preliminary data.</text>
</comment>
<evidence type="ECO:0000256" key="5">
    <source>
        <dbReference type="SAM" id="Phobius"/>
    </source>
</evidence>
<comment type="subcellular location">
    <subcellularLocation>
        <location evidence="1">Membrane</location>
        <topology evidence="1">Multi-pass membrane protein</topology>
    </subcellularLocation>
</comment>
<dbReference type="EMBL" id="BMIH01000003">
    <property type="protein sequence ID" value="GGB36615.1"/>
    <property type="molecule type" value="Genomic_DNA"/>
</dbReference>
<evidence type="ECO:0000256" key="4">
    <source>
        <dbReference type="ARBA" id="ARBA00023136"/>
    </source>
</evidence>
<reference evidence="6" key="1">
    <citation type="journal article" date="2014" name="Int. J. Syst. Evol. Microbiol.">
        <title>Complete genome sequence of Corynebacterium casei LMG S-19264T (=DSM 44701T), isolated from a smear-ripened cheese.</title>
        <authorList>
            <consortium name="US DOE Joint Genome Institute (JGI-PGF)"/>
            <person name="Walter F."/>
            <person name="Albersmeier A."/>
            <person name="Kalinowski J."/>
            <person name="Ruckert C."/>
        </authorList>
    </citation>
    <scope>NUCLEOTIDE SEQUENCE</scope>
    <source>
        <strain evidence="6">CGMCC 1.15330</strain>
    </source>
</reference>
<gene>
    <name evidence="6" type="ORF">GCM10011380_27510</name>
</gene>
<keyword evidence="7" id="KW-1185">Reference proteome</keyword>
<feature type="transmembrane region" description="Helical" evidence="5">
    <location>
        <begin position="60"/>
        <end position="82"/>
    </location>
</feature>
<evidence type="ECO:0000313" key="7">
    <source>
        <dbReference type="Proteomes" id="UP000623067"/>
    </source>
</evidence>
<evidence type="ECO:0000256" key="2">
    <source>
        <dbReference type="ARBA" id="ARBA00022692"/>
    </source>
</evidence>
<dbReference type="GO" id="GO:0016020">
    <property type="term" value="C:membrane"/>
    <property type="evidence" value="ECO:0007669"/>
    <property type="project" value="UniProtKB-SubCell"/>
</dbReference>
<accession>A0A916TBS7</accession>
<keyword evidence="2 5" id="KW-0812">Transmembrane</keyword>
<name>A0A916TBS7_9SPHN</name>
<evidence type="ECO:0000313" key="6">
    <source>
        <dbReference type="EMBL" id="GGB36615.1"/>
    </source>
</evidence>
<dbReference type="AlphaFoldDB" id="A0A916TBS7"/>
<protein>
    <recommendedName>
        <fullName evidence="8">DoxX family protein</fullName>
    </recommendedName>
</protein>
<sequence>MRPPGALKYRRCGGSVNIAARSPLAGPFAIGNILPISGQLGGESIMGLEQSRLAVRAGQVISALVVLFLVADGLTGLFNPAVLAEPMAATGYGADKLPVISILALIAALVYAVPQTAAVGAILVTGYAGGAIATHLRVDPGVVPEQVICLLLGVLAWLGLWLRDGRVTSLLPVRR</sequence>
<evidence type="ECO:0008006" key="8">
    <source>
        <dbReference type="Google" id="ProtNLM"/>
    </source>
</evidence>
<dbReference type="RefSeq" id="WP_229664570.1">
    <property type="nucleotide sequence ID" value="NZ_BMIH01000003.1"/>
</dbReference>
<keyword evidence="3 5" id="KW-1133">Transmembrane helix</keyword>
<dbReference type="Pfam" id="PF13564">
    <property type="entry name" value="DoxX_2"/>
    <property type="match status" value="1"/>
</dbReference>
<keyword evidence="4 5" id="KW-0472">Membrane</keyword>
<organism evidence="6 7">
    <name type="scientific">Sphingomonas metalli</name>
    <dbReference type="NCBI Taxonomy" id="1779358"/>
    <lineage>
        <taxon>Bacteria</taxon>
        <taxon>Pseudomonadati</taxon>
        <taxon>Pseudomonadota</taxon>
        <taxon>Alphaproteobacteria</taxon>
        <taxon>Sphingomonadales</taxon>
        <taxon>Sphingomonadaceae</taxon>
        <taxon>Sphingomonas</taxon>
    </lineage>
</organism>
<reference evidence="6" key="2">
    <citation type="submission" date="2020-09" db="EMBL/GenBank/DDBJ databases">
        <authorList>
            <person name="Sun Q."/>
            <person name="Zhou Y."/>
        </authorList>
    </citation>
    <scope>NUCLEOTIDE SEQUENCE</scope>
    <source>
        <strain evidence="6">CGMCC 1.15330</strain>
    </source>
</reference>
<evidence type="ECO:0000256" key="3">
    <source>
        <dbReference type="ARBA" id="ARBA00022989"/>
    </source>
</evidence>